<dbReference type="OrthoDB" id="197338at2759"/>
<accession>A0A9W7E1C6</accession>
<protein>
    <submittedName>
        <fullName evidence="1">Uncharacterized protein</fullName>
    </submittedName>
</protein>
<comment type="caution">
    <text evidence="1">The sequence shown here is derived from an EMBL/GenBank/DDBJ whole genome shotgun (WGS) entry which is preliminary data.</text>
</comment>
<dbReference type="Gene3D" id="1.10.132.70">
    <property type="match status" value="1"/>
</dbReference>
<gene>
    <name evidence="1" type="ORF">TrRE_jg11240</name>
</gene>
<dbReference type="EMBL" id="BRXZ01006667">
    <property type="protein sequence ID" value="GMH64399.1"/>
    <property type="molecule type" value="Genomic_DNA"/>
</dbReference>
<reference evidence="1" key="1">
    <citation type="submission" date="2022-07" db="EMBL/GenBank/DDBJ databases">
        <title>Genome analysis of Parmales, a sister group of diatoms, reveals the evolutionary specialization of diatoms from phago-mixotrophs to photoautotrophs.</title>
        <authorList>
            <person name="Ban H."/>
            <person name="Sato S."/>
            <person name="Yoshikawa S."/>
            <person name="Kazumasa Y."/>
            <person name="Nakamura Y."/>
            <person name="Ichinomiya M."/>
            <person name="Saitoh K."/>
            <person name="Sato N."/>
            <person name="Blanc-Mathieu R."/>
            <person name="Endo H."/>
            <person name="Kuwata A."/>
            <person name="Ogata H."/>
        </authorList>
    </citation>
    <scope>NUCLEOTIDE SEQUENCE</scope>
</reference>
<sequence length="68" mass="7623">MFVPLEGIKSFLRDCVLNVCPKELLGSKDNWDLVISGVDMFAGARTSEGFDAQKGFLIQLMRACFYET</sequence>
<keyword evidence="2" id="KW-1185">Reference proteome</keyword>
<organism evidence="1 2">
    <name type="scientific">Triparma retinervis</name>
    <dbReference type="NCBI Taxonomy" id="2557542"/>
    <lineage>
        <taxon>Eukaryota</taxon>
        <taxon>Sar</taxon>
        <taxon>Stramenopiles</taxon>
        <taxon>Ochrophyta</taxon>
        <taxon>Bolidophyceae</taxon>
        <taxon>Parmales</taxon>
        <taxon>Triparmaceae</taxon>
        <taxon>Triparma</taxon>
    </lineage>
</organism>
<dbReference type="AlphaFoldDB" id="A0A9W7E1C6"/>
<dbReference type="Proteomes" id="UP001165082">
    <property type="component" value="Unassembled WGS sequence"/>
</dbReference>
<name>A0A9W7E1C6_9STRA</name>
<proteinExistence type="predicted"/>
<evidence type="ECO:0000313" key="2">
    <source>
        <dbReference type="Proteomes" id="UP001165082"/>
    </source>
</evidence>
<evidence type="ECO:0000313" key="1">
    <source>
        <dbReference type="EMBL" id="GMH64399.1"/>
    </source>
</evidence>